<dbReference type="AlphaFoldDB" id="A0A5C5VDM8"/>
<feature type="chain" id="PRO_5023062493" description="Ice-binding protein C-terminal domain-containing protein" evidence="1">
    <location>
        <begin position="26"/>
        <end position="230"/>
    </location>
</feature>
<evidence type="ECO:0000256" key="1">
    <source>
        <dbReference type="SAM" id="SignalP"/>
    </source>
</evidence>
<organism evidence="3 4">
    <name type="scientific">Posidoniimonas corsicana</name>
    <dbReference type="NCBI Taxonomy" id="1938618"/>
    <lineage>
        <taxon>Bacteria</taxon>
        <taxon>Pseudomonadati</taxon>
        <taxon>Planctomycetota</taxon>
        <taxon>Planctomycetia</taxon>
        <taxon>Pirellulales</taxon>
        <taxon>Lacipirellulaceae</taxon>
        <taxon>Posidoniimonas</taxon>
    </lineage>
</organism>
<proteinExistence type="predicted"/>
<reference evidence="3 4" key="1">
    <citation type="submission" date="2019-02" db="EMBL/GenBank/DDBJ databases">
        <title>Deep-cultivation of Planctomycetes and their phenomic and genomic characterization uncovers novel biology.</title>
        <authorList>
            <person name="Wiegand S."/>
            <person name="Jogler M."/>
            <person name="Boedeker C."/>
            <person name="Pinto D."/>
            <person name="Vollmers J."/>
            <person name="Rivas-Marin E."/>
            <person name="Kohn T."/>
            <person name="Peeters S.H."/>
            <person name="Heuer A."/>
            <person name="Rast P."/>
            <person name="Oberbeckmann S."/>
            <person name="Bunk B."/>
            <person name="Jeske O."/>
            <person name="Meyerdierks A."/>
            <person name="Storesund J.E."/>
            <person name="Kallscheuer N."/>
            <person name="Luecker S."/>
            <person name="Lage O.M."/>
            <person name="Pohl T."/>
            <person name="Merkel B.J."/>
            <person name="Hornburger P."/>
            <person name="Mueller R.-W."/>
            <person name="Bruemmer F."/>
            <person name="Labrenz M."/>
            <person name="Spormann A.M."/>
            <person name="Op Den Camp H."/>
            <person name="Overmann J."/>
            <person name="Amann R."/>
            <person name="Jetten M.S.M."/>
            <person name="Mascher T."/>
            <person name="Medema M.H."/>
            <person name="Devos D.P."/>
            <person name="Kaster A.-K."/>
            <person name="Ovreas L."/>
            <person name="Rohde M."/>
            <person name="Galperin M.Y."/>
            <person name="Jogler C."/>
        </authorList>
    </citation>
    <scope>NUCLEOTIDE SEQUENCE [LARGE SCALE GENOMIC DNA]</scope>
    <source>
        <strain evidence="3 4">KOR34</strain>
    </source>
</reference>
<dbReference type="Proteomes" id="UP000316714">
    <property type="component" value="Unassembled WGS sequence"/>
</dbReference>
<keyword evidence="4" id="KW-1185">Reference proteome</keyword>
<dbReference type="EMBL" id="SIHJ01000001">
    <property type="protein sequence ID" value="TWT35822.1"/>
    <property type="molecule type" value="Genomic_DNA"/>
</dbReference>
<name>A0A5C5VDM8_9BACT</name>
<sequence precursor="true">MLRLHTLRLLAVALSIALASDLAFAQHDHGDIEFTYESGRIAIEFGDEGRVFEGDFGDFAGGPDETDDPGFGSEVDEGLGVDPGDIIGYKVLGPLNYHDGSAFAATSASMALGNAGGIDITVDAGTLAAGGLIGQADSAGDVHTHIDFAINSTAPTGAYGLLLSLTAFDSSMQPKPGIADSEPFYIVFNRGLDEVVFEEAVGAFTAIIPEPASLMLASIGAAVVCGRRRR</sequence>
<dbReference type="OrthoDB" id="260000at2"/>
<protein>
    <recommendedName>
        <fullName evidence="2">Ice-binding protein C-terminal domain-containing protein</fullName>
    </recommendedName>
</protein>
<gene>
    <name evidence="3" type="ORF">KOR34_07160</name>
</gene>
<dbReference type="Pfam" id="PF07589">
    <property type="entry name" value="PEP-CTERM"/>
    <property type="match status" value="1"/>
</dbReference>
<comment type="caution">
    <text evidence="3">The sequence shown here is derived from an EMBL/GenBank/DDBJ whole genome shotgun (WGS) entry which is preliminary data.</text>
</comment>
<feature type="domain" description="Ice-binding protein C-terminal" evidence="2">
    <location>
        <begin position="208"/>
        <end position="229"/>
    </location>
</feature>
<feature type="signal peptide" evidence="1">
    <location>
        <begin position="1"/>
        <end position="25"/>
    </location>
</feature>
<accession>A0A5C5VDM8</accession>
<evidence type="ECO:0000313" key="3">
    <source>
        <dbReference type="EMBL" id="TWT35822.1"/>
    </source>
</evidence>
<dbReference type="InterPro" id="IPR013424">
    <property type="entry name" value="Ice-binding_C"/>
</dbReference>
<keyword evidence="1" id="KW-0732">Signal</keyword>
<evidence type="ECO:0000259" key="2">
    <source>
        <dbReference type="Pfam" id="PF07589"/>
    </source>
</evidence>
<dbReference type="RefSeq" id="WP_146562248.1">
    <property type="nucleotide sequence ID" value="NZ_SIHJ01000001.1"/>
</dbReference>
<evidence type="ECO:0000313" key="4">
    <source>
        <dbReference type="Proteomes" id="UP000316714"/>
    </source>
</evidence>